<protein>
    <submittedName>
        <fullName evidence="6">UDP-N-acetylmuramoyl-L-alanyl-D-glutamate-2, 6-diaminopimelate ligase</fullName>
    </submittedName>
</protein>
<feature type="domain" description="Mur ligase C-terminal" evidence="4">
    <location>
        <begin position="264"/>
        <end position="386"/>
    </location>
</feature>
<dbReference type="GO" id="GO:0016881">
    <property type="term" value="F:acid-amino acid ligase activity"/>
    <property type="evidence" value="ECO:0007669"/>
    <property type="project" value="InterPro"/>
</dbReference>
<evidence type="ECO:0000313" key="6">
    <source>
        <dbReference type="EMBL" id="KKW07286.1"/>
    </source>
</evidence>
<evidence type="ECO:0000259" key="4">
    <source>
        <dbReference type="Pfam" id="PF02875"/>
    </source>
</evidence>
<keyword evidence="2" id="KW-0133">Cell shape</keyword>
<dbReference type="Gene3D" id="3.90.190.20">
    <property type="entry name" value="Mur ligase, C-terminal domain"/>
    <property type="match status" value="1"/>
</dbReference>
<dbReference type="InterPro" id="IPR004101">
    <property type="entry name" value="Mur_ligase_C"/>
</dbReference>
<dbReference type="InterPro" id="IPR013221">
    <property type="entry name" value="Mur_ligase_cen"/>
</dbReference>
<dbReference type="Pfam" id="PF02875">
    <property type="entry name" value="Mur_ligase_C"/>
    <property type="match status" value="1"/>
</dbReference>
<dbReference type="PATRIC" id="fig|1618675.3.peg.236"/>
<dbReference type="PANTHER" id="PTHR23135:SF4">
    <property type="entry name" value="UDP-N-ACETYLMURAMOYL-L-ALANYL-D-GLUTAMATE--2,6-DIAMINOPIMELATE LIGASE MURE HOMOLOG, CHLOROPLASTIC"/>
    <property type="match status" value="1"/>
</dbReference>
<name>A0A0G1VLF2_9BACT</name>
<comment type="subcellular location">
    <subcellularLocation>
        <location evidence="2">Cytoplasm</location>
    </subcellularLocation>
</comment>
<dbReference type="GO" id="GO:0008360">
    <property type="term" value="P:regulation of cell shape"/>
    <property type="evidence" value="ECO:0007669"/>
    <property type="project" value="UniProtKB-KW"/>
</dbReference>
<gene>
    <name evidence="6" type="ORF">UY39_C0016G0007</name>
</gene>
<dbReference type="PANTHER" id="PTHR23135">
    <property type="entry name" value="MUR LIGASE FAMILY MEMBER"/>
    <property type="match status" value="1"/>
</dbReference>
<feature type="domain" description="Mur ligase central" evidence="5">
    <location>
        <begin position="45"/>
        <end position="241"/>
    </location>
</feature>
<keyword evidence="3" id="KW-0812">Transmembrane</keyword>
<proteinExistence type="inferred from homology"/>
<organism evidence="6 7">
    <name type="scientific">Candidatus Kaiserbacteria bacterium GW2011_GWC2_49_12</name>
    <dbReference type="NCBI Taxonomy" id="1618675"/>
    <lineage>
        <taxon>Bacteria</taxon>
        <taxon>Candidatus Kaiseribacteriota</taxon>
    </lineage>
</organism>
<dbReference type="GO" id="GO:0051301">
    <property type="term" value="P:cell division"/>
    <property type="evidence" value="ECO:0007669"/>
    <property type="project" value="UniProtKB-KW"/>
</dbReference>
<accession>A0A0G1VLF2</accession>
<dbReference type="GO" id="GO:0005737">
    <property type="term" value="C:cytoplasm"/>
    <property type="evidence" value="ECO:0007669"/>
    <property type="project" value="UniProtKB-SubCell"/>
</dbReference>
<dbReference type="SUPFAM" id="SSF53623">
    <property type="entry name" value="MurD-like peptide ligases, catalytic domain"/>
    <property type="match status" value="1"/>
</dbReference>
<dbReference type="InterPro" id="IPR036615">
    <property type="entry name" value="Mur_ligase_C_dom_sf"/>
</dbReference>
<dbReference type="InterPro" id="IPR036565">
    <property type="entry name" value="Mur-like_cat_sf"/>
</dbReference>
<reference evidence="6 7" key="1">
    <citation type="journal article" date="2015" name="Nature">
        <title>rRNA introns, odd ribosomes, and small enigmatic genomes across a large radiation of phyla.</title>
        <authorList>
            <person name="Brown C.T."/>
            <person name="Hug L.A."/>
            <person name="Thomas B.C."/>
            <person name="Sharon I."/>
            <person name="Castelle C.J."/>
            <person name="Singh A."/>
            <person name="Wilkins M.J."/>
            <person name="Williams K.H."/>
            <person name="Banfield J.F."/>
        </authorList>
    </citation>
    <scope>NUCLEOTIDE SEQUENCE [LARGE SCALE GENOMIC DNA]</scope>
</reference>
<keyword evidence="2" id="KW-0961">Cell wall biogenesis/degradation</keyword>
<keyword evidence="3" id="KW-0472">Membrane</keyword>
<dbReference type="Pfam" id="PF08245">
    <property type="entry name" value="Mur_ligase_M"/>
    <property type="match status" value="1"/>
</dbReference>
<comment type="similarity">
    <text evidence="1">Belongs to the MurCDEF family. MurE subfamily.</text>
</comment>
<dbReference type="GO" id="GO:0009252">
    <property type="term" value="P:peptidoglycan biosynthetic process"/>
    <property type="evidence" value="ECO:0007669"/>
    <property type="project" value="UniProtKB-UniPathway"/>
</dbReference>
<keyword evidence="6" id="KW-0436">Ligase</keyword>
<dbReference type="CDD" id="cd01983">
    <property type="entry name" value="SIMIBI"/>
    <property type="match status" value="1"/>
</dbReference>
<comment type="pathway">
    <text evidence="2">Cell wall biogenesis; peptidoglycan biosynthesis.</text>
</comment>
<sequence length="424" mass="46928">MIRTLKKAILDVLPKSVVEVYHLFLAWFGAILYGFPARYMLVVGVTGTKGKSSTTELLNAILEEAGYTTALINSIRFKTASVSEPNLTRMSMPGRFFIQRFLYDALKKGCTAAVLEMTSEGARQNRHRFIDLDALIFTNLAPEHIESHGSLQAYANAKFEIGRELVRSRKYPRTIVSNLDDKEGGRYLTLSVENVVPFSLRGAAPFHANERGGSFTLENQELSVHLPGEFSLKNALAASLTARAFDVPMDAIRRALKRVTRIPGRAERIEAGQDFTVVVDYAHTPDSLQALYNAYKNLRKICVLGSTGGGRDTWKRPIMGRIADTSCDTIILTNEDPYDEDPKQIVSDIAHGMTRRPEIIMDRREAIARALSLAKASDAVLITGKGTDPDIRGARGSKTVWGDAVVVREEVEKLLAKQGRIINS</sequence>
<evidence type="ECO:0000313" key="7">
    <source>
        <dbReference type="Proteomes" id="UP000034589"/>
    </source>
</evidence>
<feature type="transmembrane region" description="Helical" evidence="3">
    <location>
        <begin position="20"/>
        <end position="41"/>
    </location>
</feature>
<dbReference type="GO" id="GO:0005524">
    <property type="term" value="F:ATP binding"/>
    <property type="evidence" value="ECO:0007669"/>
    <property type="project" value="InterPro"/>
</dbReference>
<comment type="caution">
    <text evidence="6">The sequence shown here is derived from an EMBL/GenBank/DDBJ whole genome shotgun (WGS) entry which is preliminary data.</text>
</comment>
<dbReference type="NCBIfam" id="TIGR01085">
    <property type="entry name" value="murE"/>
    <property type="match status" value="1"/>
</dbReference>
<dbReference type="AlphaFoldDB" id="A0A0G1VLF2"/>
<evidence type="ECO:0000256" key="1">
    <source>
        <dbReference type="ARBA" id="ARBA00005898"/>
    </source>
</evidence>
<dbReference type="Gene3D" id="3.40.1190.10">
    <property type="entry name" value="Mur-like, catalytic domain"/>
    <property type="match status" value="1"/>
</dbReference>
<keyword evidence="2" id="KW-0132">Cell division</keyword>
<dbReference type="SUPFAM" id="SSF53244">
    <property type="entry name" value="MurD-like peptide ligases, peptide-binding domain"/>
    <property type="match status" value="1"/>
</dbReference>
<dbReference type="EMBL" id="LCPV01000016">
    <property type="protein sequence ID" value="KKW07286.1"/>
    <property type="molecule type" value="Genomic_DNA"/>
</dbReference>
<dbReference type="GO" id="GO:0071555">
    <property type="term" value="P:cell wall organization"/>
    <property type="evidence" value="ECO:0007669"/>
    <property type="project" value="UniProtKB-KW"/>
</dbReference>
<evidence type="ECO:0000256" key="2">
    <source>
        <dbReference type="RuleBase" id="RU004135"/>
    </source>
</evidence>
<dbReference type="Proteomes" id="UP000034589">
    <property type="component" value="Unassembled WGS sequence"/>
</dbReference>
<evidence type="ECO:0000256" key="3">
    <source>
        <dbReference type="SAM" id="Phobius"/>
    </source>
</evidence>
<keyword evidence="3" id="KW-1133">Transmembrane helix</keyword>
<evidence type="ECO:0000259" key="5">
    <source>
        <dbReference type="Pfam" id="PF08245"/>
    </source>
</evidence>
<keyword evidence="2" id="KW-0573">Peptidoglycan synthesis</keyword>
<dbReference type="UniPathway" id="UPA00219"/>
<dbReference type="InterPro" id="IPR005761">
    <property type="entry name" value="UDP-N-AcMur-Glu-dNH2Pim_ligase"/>
</dbReference>
<keyword evidence="2" id="KW-0131">Cell cycle</keyword>